<organism evidence="2 3">
    <name type="scientific">Pseudoduganella buxea</name>
    <dbReference type="NCBI Taxonomy" id="1949069"/>
    <lineage>
        <taxon>Bacteria</taxon>
        <taxon>Pseudomonadati</taxon>
        <taxon>Pseudomonadota</taxon>
        <taxon>Betaproteobacteria</taxon>
        <taxon>Burkholderiales</taxon>
        <taxon>Oxalobacteraceae</taxon>
        <taxon>Telluria group</taxon>
        <taxon>Pseudoduganella</taxon>
    </lineage>
</organism>
<name>A0A6I3T155_9BURK</name>
<evidence type="ECO:0000313" key="4">
    <source>
        <dbReference type="Proteomes" id="UP000622638"/>
    </source>
</evidence>
<dbReference type="EMBL" id="BMKG01000026">
    <property type="protein sequence ID" value="GGC19004.1"/>
    <property type="molecule type" value="Genomic_DNA"/>
</dbReference>
<dbReference type="RefSeq" id="WP_155471933.1">
    <property type="nucleotide sequence ID" value="NZ_BMKG01000026.1"/>
</dbReference>
<dbReference type="Pfam" id="PF06073">
    <property type="entry name" value="DUF934"/>
    <property type="match status" value="1"/>
</dbReference>
<gene>
    <name evidence="1" type="ORF">GCM10011572_45650</name>
    <name evidence="2" type="ORF">GM672_18100</name>
</gene>
<dbReference type="AlphaFoldDB" id="A0A6I3T155"/>
<evidence type="ECO:0000313" key="1">
    <source>
        <dbReference type="EMBL" id="GGC19004.1"/>
    </source>
</evidence>
<reference evidence="1" key="1">
    <citation type="journal article" date="2014" name="Int. J. Syst. Evol. Microbiol.">
        <title>Complete genome of a new Firmicutes species belonging to the dominant human colonic microbiota ('Ruminococcus bicirculans') reveals two chromosomes and a selective capacity to utilize plant glucans.</title>
        <authorList>
            <consortium name="NISC Comparative Sequencing Program"/>
            <person name="Wegmann U."/>
            <person name="Louis P."/>
            <person name="Goesmann A."/>
            <person name="Henrissat B."/>
            <person name="Duncan S.H."/>
            <person name="Flint H.J."/>
        </authorList>
    </citation>
    <scope>NUCLEOTIDE SEQUENCE</scope>
    <source>
        <strain evidence="1">CGMCC 1.15931</strain>
    </source>
</reference>
<dbReference type="InterPro" id="IPR008318">
    <property type="entry name" value="UCP030820"/>
</dbReference>
<reference evidence="1" key="4">
    <citation type="submission" date="2024-05" db="EMBL/GenBank/DDBJ databases">
        <authorList>
            <person name="Sun Q."/>
            <person name="Zhou Y."/>
        </authorList>
    </citation>
    <scope>NUCLEOTIDE SEQUENCE</scope>
    <source>
        <strain evidence="1">CGMCC 1.15931</strain>
    </source>
</reference>
<evidence type="ECO:0000313" key="3">
    <source>
        <dbReference type="Proteomes" id="UP000430634"/>
    </source>
</evidence>
<reference evidence="2 3" key="3">
    <citation type="submission" date="2019-11" db="EMBL/GenBank/DDBJ databases">
        <title>Type strains purchased from KCTC, JCM and DSMZ.</title>
        <authorList>
            <person name="Lu H."/>
        </authorList>
    </citation>
    <scope>NUCLEOTIDE SEQUENCE [LARGE SCALE GENOMIC DNA]</scope>
    <source>
        <strain evidence="2 3">KCTC 52429</strain>
    </source>
</reference>
<dbReference type="Proteomes" id="UP000622638">
    <property type="component" value="Unassembled WGS sequence"/>
</dbReference>
<dbReference type="OrthoDB" id="9800421at2"/>
<comment type="caution">
    <text evidence="2">The sequence shown here is derived from an EMBL/GenBank/DDBJ whole genome shotgun (WGS) entry which is preliminary data.</text>
</comment>
<accession>A0A6I3T155</accession>
<dbReference type="EMBL" id="WNKZ01000057">
    <property type="protein sequence ID" value="MTV54645.1"/>
    <property type="molecule type" value="Genomic_DNA"/>
</dbReference>
<sequence length="188" mass="21109">MPDQNTQRIIKGQAIVADDWTVLRLAEGQEAATVEVPAGKVIVPLRTWQSQKDALAARPEIGVWLASDERPEELKDELHKFAVIAVDFPKFTDGRGYSIAYNLRTRLGYQGELRAIGDVLRDQLFQMKRVGFDAYATRPDRSIEDALKGLTVFSETYQASVDERQPLFRRHLRTATAQGEHKDVGAGI</sequence>
<keyword evidence="4" id="KW-1185">Reference proteome</keyword>
<proteinExistence type="predicted"/>
<dbReference type="PIRSF" id="PIRSF030820">
    <property type="entry name" value="UCP030820"/>
    <property type="match status" value="1"/>
</dbReference>
<protein>
    <submittedName>
        <fullName evidence="2">DUF934 domain-containing protein</fullName>
    </submittedName>
</protein>
<evidence type="ECO:0000313" key="2">
    <source>
        <dbReference type="EMBL" id="MTV54645.1"/>
    </source>
</evidence>
<dbReference type="Proteomes" id="UP000430634">
    <property type="component" value="Unassembled WGS sequence"/>
</dbReference>
<reference evidence="4" key="2">
    <citation type="journal article" date="2019" name="Int. J. Syst. Evol. Microbiol.">
        <title>The Global Catalogue of Microorganisms (GCM) 10K type strain sequencing project: providing services to taxonomists for standard genome sequencing and annotation.</title>
        <authorList>
            <consortium name="The Broad Institute Genomics Platform"/>
            <consortium name="The Broad Institute Genome Sequencing Center for Infectious Disease"/>
            <person name="Wu L."/>
            <person name="Ma J."/>
        </authorList>
    </citation>
    <scope>NUCLEOTIDE SEQUENCE [LARGE SCALE GENOMIC DNA]</scope>
    <source>
        <strain evidence="4">CGMCC 1.15931</strain>
    </source>
</reference>